<proteinExistence type="predicted"/>
<feature type="region of interest" description="Disordered" evidence="1">
    <location>
        <begin position="82"/>
        <end position="124"/>
    </location>
</feature>
<dbReference type="KEGG" id="ccp:CHC_T00000594001"/>
<dbReference type="RefSeq" id="XP_005718070.1">
    <property type="nucleotide sequence ID" value="XM_005718013.1"/>
</dbReference>
<gene>
    <name evidence="2" type="ORF">CHC_T00000594001</name>
</gene>
<dbReference type="Proteomes" id="UP000012073">
    <property type="component" value="Unassembled WGS sequence"/>
</dbReference>
<reference evidence="3" key="1">
    <citation type="journal article" date="2013" name="Proc. Natl. Acad. Sci. U.S.A.">
        <title>Genome structure and metabolic features in the red seaweed Chondrus crispus shed light on evolution of the Archaeplastida.</title>
        <authorList>
            <person name="Collen J."/>
            <person name="Porcel B."/>
            <person name="Carre W."/>
            <person name="Ball S.G."/>
            <person name="Chaparro C."/>
            <person name="Tonon T."/>
            <person name="Barbeyron T."/>
            <person name="Michel G."/>
            <person name="Noel B."/>
            <person name="Valentin K."/>
            <person name="Elias M."/>
            <person name="Artiguenave F."/>
            <person name="Arun A."/>
            <person name="Aury J.M."/>
            <person name="Barbosa-Neto J.F."/>
            <person name="Bothwell J.H."/>
            <person name="Bouget F.Y."/>
            <person name="Brillet L."/>
            <person name="Cabello-Hurtado F."/>
            <person name="Capella-Gutierrez S."/>
            <person name="Charrier B."/>
            <person name="Cladiere L."/>
            <person name="Cock J.M."/>
            <person name="Coelho S.M."/>
            <person name="Colleoni C."/>
            <person name="Czjzek M."/>
            <person name="Da Silva C."/>
            <person name="Delage L."/>
            <person name="Denoeud F."/>
            <person name="Deschamps P."/>
            <person name="Dittami S.M."/>
            <person name="Gabaldon T."/>
            <person name="Gachon C.M."/>
            <person name="Groisillier A."/>
            <person name="Herve C."/>
            <person name="Jabbari K."/>
            <person name="Katinka M."/>
            <person name="Kloareg B."/>
            <person name="Kowalczyk N."/>
            <person name="Labadie K."/>
            <person name="Leblanc C."/>
            <person name="Lopez P.J."/>
            <person name="McLachlan D.H."/>
            <person name="Meslet-Cladiere L."/>
            <person name="Moustafa A."/>
            <person name="Nehr Z."/>
            <person name="Nyvall Collen P."/>
            <person name="Panaud O."/>
            <person name="Partensky F."/>
            <person name="Poulain J."/>
            <person name="Rensing S.A."/>
            <person name="Rousvoal S."/>
            <person name="Samson G."/>
            <person name="Symeonidi A."/>
            <person name="Weissenbach J."/>
            <person name="Zambounis A."/>
            <person name="Wincker P."/>
            <person name="Boyen C."/>
        </authorList>
    </citation>
    <scope>NUCLEOTIDE SEQUENCE [LARGE SCALE GENOMIC DNA]</scope>
    <source>
        <strain evidence="3">cv. Stackhouse</strain>
    </source>
</reference>
<evidence type="ECO:0000313" key="2">
    <source>
        <dbReference type="EMBL" id="CDF77569.1"/>
    </source>
</evidence>
<sequence>MYMCPTPVSITRTGNLTISGSPSRLSHRIPRCPLDISRALHHQLRWKYLSKRSPTQPVCAHSSAALFSLSVSSTYPPNSWMPSEHNPFPTASQLSASHHGVSPPWSTTSSGPSSPPHSSGCGKPPLFFV</sequence>
<evidence type="ECO:0000313" key="3">
    <source>
        <dbReference type="Proteomes" id="UP000012073"/>
    </source>
</evidence>
<dbReference type="EMBL" id="HG001902">
    <property type="protein sequence ID" value="CDF77569.1"/>
    <property type="molecule type" value="Genomic_DNA"/>
</dbReference>
<protein>
    <submittedName>
        <fullName evidence="2">Uncharacterized protein</fullName>
    </submittedName>
</protein>
<dbReference type="AlphaFoldDB" id="S0F3N5"/>
<dbReference type="GeneID" id="17325788"/>
<organism evidence="2 3">
    <name type="scientific">Chondrus crispus</name>
    <name type="common">Carrageen Irish moss</name>
    <name type="synonym">Polymorpha crispa</name>
    <dbReference type="NCBI Taxonomy" id="2769"/>
    <lineage>
        <taxon>Eukaryota</taxon>
        <taxon>Rhodophyta</taxon>
        <taxon>Florideophyceae</taxon>
        <taxon>Rhodymeniophycidae</taxon>
        <taxon>Gigartinales</taxon>
        <taxon>Gigartinaceae</taxon>
        <taxon>Chondrus</taxon>
    </lineage>
</organism>
<feature type="compositionally biased region" description="Low complexity" evidence="1">
    <location>
        <begin position="100"/>
        <end position="124"/>
    </location>
</feature>
<keyword evidence="3" id="KW-1185">Reference proteome</keyword>
<name>S0F3N5_CHOCR</name>
<evidence type="ECO:0000256" key="1">
    <source>
        <dbReference type="SAM" id="MobiDB-lite"/>
    </source>
</evidence>
<dbReference type="Gramene" id="CDF77569">
    <property type="protein sequence ID" value="CDF77569"/>
    <property type="gene ID" value="CHC_T00000594001"/>
</dbReference>
<accession>S0F3N5</accession>